<organism evidence="3 4">
    <name type="scientific">Hwangdonia lutea</name>
    <dbReference type="NCBI Taxonomy" id="3075823"/>
    <lineage>
        <taxon>Bacteria</taxon>
        <taxon>Pseudomonadati</taxon>
        <taxon>Bacteroidota</taxon>
        <taxon>Flavobacteriia</taxon>
        <taxon>Flavobacteriales</taxon>
        <taxon>Flavobacteriaceae</taxon>
        <taxon>Hwangdonia</taxon>
    </lineage>
</organism>
<evidence type="ECO:0000313" key="3">
    <source>
        <dbReference type="EMBL" id="WOD43809.1"/>
    </source>
</evidence>
<feature type="domain" description="Peptidase S74" evidence="2">
    <location>
        <begin position="963"/>
        <end position="1056"/>
    </location>
</feature>
<dbReference type="CDD" id="cd12820">
    <property type="entry name" value="LbR_YadA-like"/>
    <property type="match status" value="3"/>
</dbReference>
<evidence type="ECO:0000259" key="2">
    <source>
        <dbReference type="PROSITE" id="PS51688"/>
    </source>
</evidence>
<protein>
    <submittedName>
        <fullName evidence="3">Tail fiber domain-containing protein</fullName>
    </submittedName>
</protein>
<dbReference type="InterPro" id="IPR008640">
    <property type="entry name" value="Adhesin_Head_dom"/>
</dbReference>
<dbReference type="GO" id="GO:0019867">
    <property type="term" value="C:outer membrane"/>
    <property type="evidence" value="ECO:0007669"/>
    <property type="project" value="InterPro"/>
</dbReference>
<dbReference type="Gene3D" id="2.150.10.10">
    <property type="entry name" value="Serralysin-like metalloprotease, C-terminal"/>
    <property type="match status" value="5"/>
</dbReference>
<dbReference type="Gene3D" id="1.10.10.10">
    <property type="entry name" value="Winged helix-like DNA-binding domain superfamily/Winged helix DNA-binding domain"/>
    <property type="match status" value="1"/>
</dbReference>
<dbReference type="InterPro" id="IPR011049">
    <property type="entry name" value="Serralysin-like_metalloprot_C"/>
</dbReference>
<name>A0AA97ELQ8_9FLAO</name>
<dbReference type="InterPro" id="IPR030392">
    <property type="entry name" value="S74_ICA"/>
</dbReference>
<gene>
    <name evidence="3" type="ORF">RNZ46_00750</name>
</gene>
<dbReference type="Proteomes" id="UP001302486">
    <property type="component" value="Chromosome"/>
</dbReference>
<dbReference type="SUPFAM" id="SSF101967">
    <property type="entry name" value="Adhesin YadA, collagen-binding domain"/>
    <property type="match status" value="4"/>
</dbReference>
<feature type="coiled-coil region" evidence="1">
    <location>
        <begin position="1042"/>
        <end position="1069"/>
    </location>
</feature>
<dbReference type="AlphaFoldDB" id="A0AA97ELQ8"/>
<dbReference type="EMBL" id="CP136521">
    <property type="protein sequence ID" value="WOD43809.1"/>
    <property type="molecule type" value="Genomic_DNA"/>
</dbReference>
<dbReference type="InterPro" id="IPR036388">
    <property type="entry name" value="WH-like_DNA-bd_sf"/>
</dbReference>
<evidence type="ECO:0000313" key="4">
    <source>
        <dbReference type="Proteomes" id="UP001302486"/>
    </source>
</evidence>
<reference evidence="4" key="1">
    <citation type="submission" date="2024-06" db="EMBL/GenBank/DDBJ databases">
        <title>Hwangdonia haimaensis gen. nov., sp. nov., a member of the family Flavobacteriaceae isolated from the haima cold seep.</title>
        <authorList>
            <person name="Li J."/>
        </authorList>
    </citation>
    <scope>NUCLEOTIDE SEQUENCE [LARGE SCALE GENOMIC DNA]</scope>
    <source>
        <strain evidence="4">SCSIO 19198</strain>
    </source>
</reference>
<evidence type="ECO:0000256" key="1">
    <source>
        <dbReference type="SAM" id="Coils"/>
    </source>
</evidence>
<accession>A0AA97ELQ8</accession>
<proteinExistence type="predicted"/>
<dbReference type="Pfam" id="PF05658">
    <property type="entry name" value="YadA_head"/>
    <property type="match status" value="10"/>
</dbReference>
<dbReference type="RefSeq" id="WP_316983487.1">
    <property type="nucleotide sequence ID" value="NZ_CP136521.1"/>
</dbReference>
<sequence>MKNISTILLAFFITGLSFSQPTQRKGINYKALIKDNNNNALINQNITIEFSILDGPEIQFLDVVYAETHTTSTDANGIVIVNIGEGTPLSGFEDGYNQLDWRTTRTFGSRFLKVRIDSGSGLTDMGTTEFKVVPYALFAEQSNNSGLEQLDEGGGIGWRLIDRPEDFYGPIAIGAVDLSYSWSPSITKGATGNYATAVGLNTTASGQSSFASGVGTIASQAQATAMGASTIASGHSSTAMGIGTRAEAPNSTAIGLYNVGGGDPLLAASTDPLFEIGNGQYIDGTNDIRRNALTVLRNGTITAPSFDINEITDDKALITKEYADANYSGGSGGSSTGLEAIDEGNGSGWRLKGRDPANHGNIGRGAIDLSDGFAPSSEYGATGNYSFALGNRNIASNIFSFAGGFSSRAIGYTTFSYGYGTWADAYKSTAFGNRNLGGGDPDAWVDTDPLFEIGNGNDNFRSNALTILKNGTITAPTFDISEITDAKALITKEYADANYSGGTGGSTGLEAIDEGNGLGWRLINKDPNNYDNIGQNAVDLSTNPDAALNLGASGSSTFTTGYKTHATNFAATAFGNFTTASGFSATSMGFETIADDQFSTVVGRLNDNTTATNVLFQVGNGNSSGRSNAFTVNFDGVITAPSFDINEITNAKALITKEYADATYGGGLAALDEGNGIGYRISGRDPNNYGQIGLNAVDLSTSTTTSFSAGALGSRAFAAGSSTEASGNSSTALGFSTQATGAYSTALGSQSQANGAGSTAFGFSALASGDWSTAMGYNSEASGDYAFALGKDNSATKQGAVSIGTNTTASANFATALGANTMASGIVSTALGNLTTASGLYATAMGTNTNATGDFSTAMGVGTTAHGDYSFASGSSTIGNGSYSAAFGSNTDAYGDYSVAMGLGTIADGQSSLVIGEYNDIRPDVLFQIGNGTGDGTGGTFRANAMTVFTNGHILAFSYDLPSDRRLKSNIIDLDYGLQTILKLNPVAYNWKSNPKETDKTFGLIAQDVQPIINEIVDIGKDKNKTLSINYTELIPVLIKAIQEQQAVIENQNKEINVLSAQIEQVKDLNYRITQLESLNNKQQ</sequence>
<dbReference type="PROSITE" id="PS51688">
    <property type="entry name" value="ICA"/>
    <property type="match status" value="1"/>
</dbReference>
<dbReference type="Pfam" id="PF13884">
    <property type="entry name" value="Peptidase_S74"/>
    <property type="match status" value="1"/>
</dbReference>
<keyword evidence="1" id="KW-0175">Coiled coil</keyword>
<dbReference type="KEGG" id="hws:RNZ46_00750"/>
<keyword evidence="4" id="KW-1185">Reference proteome</keyword>